<dbReference type="SUPFAM" id="SSF48239">
    <property type="entry name" value="Terpenoid cyclases/Protein prenyltransferases"/>
    <property type="match status" value="1"/>
</dbReference>
<proteinExistence type="predicted"/>
<sequence length="623" mass="68901">MLIRDAKSLHRLALDCQQWEMLDSLNHALQANLRPGIGLRDPLQDSPTPPDHYGQLGAALALLILGGSYRDAWRLPIDVWLDLPKEQLGHLPFNRFLLLLIHDVLTSADARTEDCTPILHGLARCPMKQRYPSNNWTLLRQLCRLIEAGPATRQRRLKAFCAHIDRWTTPTGGFIDFPQHPGKVGATPMTYHFKALFLAVVAAWFVDDPALTPRIQRLLNWISLCWDDAGYIAGFGRSTHALFADGCLLAALILLGLGGDKEQTGPAQPMVDRLMGRLQAQRRPDGFYWLNPAGPTAGTSGWDDYMRLSVYNAWFAAVVAWALHRTRSRARPLCLLDICFLDPADARNPLAASENRPGSDGVVISDDSAGIIRVTSPVGLNLSVSSRGQPPQAFSRSSVEFRYAGGIPFHGRIGDQLVIPPPSRVPLWRLLECPALAGWTPVFQIRDQVYGLTDFDDVEWSDSRTGVTITLSGSLMALARWPTGGVLNRMIGALDWRLCHGAWARQEALKRERVGSIRGTLALSVSIDRPALTMEWTIDNDTQEPVTYLNPAGHALVTDLLPNLWEMQSLGHASGRLTVQRASRPDVMISGSLESAVPHASGYCLPSSRLRGGENRFGVRLEW</sequence>
<gene>
    <name evidence="1" type="ORF">G3480_20330</name>
</gene>
<reference evidence="2" key="1">
    <citation type="journal article" date="2020" name="Microbiol. Resour. Announc.">
        <title>Draft Genome Sequences of Thiorhodococcus mannitoliphagus and Thiorhodococcus minor, Purple Sulfur Photosynthetic Bacteria in the Gammaproteobacterial Family Chromatiaceae.</title>
        <authorList>
            <person name="Aviles F.A."/>
            <person name="Meyer T.E."/>
            <person name="Kyndt J.A."/>
        </authorList>
    </citation>
    <scope>NUCLEOTIDE SEQUENCE [LARGE SCALE GENOMIC DNA]</scope>
    <source>
        <strain evidence="2">DSM 18266</strain>
    </source>
</reference>
<reference evidence="1 2" key="2">
    <citation type="submission" date="2020-02" db="EMBL/GenBank/DDBJ databases">
        <title>Genome sequences of Thiorhodococcus mannitoliphagus and Thiorhodococcus minor, purple sulfur photosynthetic bacteria in the gammaproteobacterial family, Chromatiaceae.</title>
        <authorList>
            <person name="Aviles F.A."/>
            <person name="Meyer T.E."/>
            <person name="Kyndt J.A."/>
        </authorList>
    </citation>
    <scope>NUCLEOTIDE SEQUENCE [LARGE SCALE GENOMIC DNA]</scope>
    <source>
        <strain evidence="1 2">DSM 18266</strain>
    </source>
</reference>
<name>A0A6P1E3L7_9GAMM</name>
<dbReference type="EMBL" id="JAAIJR010000112">
    <property type="protein sequence ID" value="NEX22624.1"/>
    <property type="molecule type" value="Genomic_DNA"/>
</dbReference>
<dbReference type="RefSeq" id="WP_164655721.1">
    <property type="nucleotide sequence ID" value="NZ_JAAIJR010000112.1"/>
</dbReference>
<protein>
    <recommendedName>
        <fullName evidence="3">Heparinase</fullName>
    </recommendedName>
</protein>
<dbReference type="Proteomes" id="UP000471640">
    <property type="component" value="Unassembled WGS sequence"/>
</dbReference>
<evidence type="ECO:0000313" key="1">
    <source>
        <dbReference type="EMBL" id="NEX22624.1"/>
    </source>
</evidence>
<organism evidence="1 2">
    <name type="scientific">Thiorhodococcus mannitoliphagus</name>
    <dbReference type="NCBI Taxonomy" id="329406"/>
    <lineage>
        <taxon>Bacteria</taxon>
        <taxon>Pseudomonadati</taxon>
        <taxon>Pseudomonadota</taxon>
        <taxon>Gammaproteobacteria</taxon>
        <taxon>Chromatiales</taxon>
        <taxon>Chromatiaceae</taxon>
        <taxon>Thiorhodococcus</taxon>
    </lineage>
</organism>
<evidence type="ECO:0008006" key="3">
    <source>
        <dbReference type="Google" id="ProtNLM"/>
    </source>
</evidence>
<dbReference type="AlphaFoldDB" id="A0A6P1E3L7"/>
<accession>A0A6P1E3L7</accession>
<dbReference type="InterPro" id="IPR008930">
    <property type="entry name" value="Terpenoid_cyclase/PrenylTrfase"/>
</dbReference>
<keyword evidence="2" id="KW-1185">Reference proteome</keyword>
<comment type="caution">
    <text evidence="1">The sequence shown here is derived from an EMBL/GenBank/DDBJ whole genome shotgun (WGS) entry which is preliminary data.</text>
</comment>
<evidence type="ECO:0000313" key="2">
    <source>
        <dbReference type="Proteomes" id="UP000471640"/>
    </source>
</evidence>